<evidence type="ECO:0000313" key="1">
    <source>
        <dbReference type="EMBL" id="MBD2701211.1"/>
    </source>
</evidence>
<proteinExistence type="predicted"/>
<organism evidence="1 2">
    <name type="scientific">Spirosoma profusum</name>
    <dbReference type="NCBI Taxonomy" id="2771354"/>
    <lineage>
        <taxon>Bacteria</taxon>
        <taxon>Pseudomonadati</taxon>
        <taxon>Bacteroidota</taxon>
        <taxon>Cytophagia</taxon>
        <taxon>Cytophagales</taxon>
        <taxon>Cytophagaceae</taxon>
        <taxon>Spirosoma</taxon>
    </lineage>
</organism>
<dbReference type="AlphaFoldDB" id="A0A926Y2X1"/>
<sequence length="151" mass="17104">MKFFGRKFILGLMVLASICCTKKTEDSRELNLEDTVNVVQSVLADKPLEAELIKDFGNQQLKLITGIAVKHNQQFTFAGKPAQVVSVAGDVYQIHEQHPKEFYVSIPSIKFFTNDSATIFFIFHAGNATARFNLKNENGNWVIKNRQYGKF</sequence>
<dbReference type="Proteomes" id="UP000598820">
    <property type="component" value="Unassembled WGS sequence"/>
</dbReference>
<reference evidence="1" key="1">
    <citation type="submission" date="2020-09" db="EMBL/GenBank/DDBJ databases">
        <authorList>
            <person name="Kim M.K."/>
        </authorList>
    </citation>
    <scope>NUCLEOTIDE SEQUENCE</scope>
    <source>
        <strain evidence="1">BT702</strain>
    </source>
</reference>
<dbReference type="RefSeq" id="WP_190887061.1">
    <property type="nucleotide sequence ID" value="NZ_JACWZY010000007.1"/>
</dbReference>
<comment type="caution">
    <text evidence="1">The sequence shown here is derived from an EMBL/GenBank/DDBJ whole genome shotgun (WGS) entry which is preliminary data.</text>
</comment>
<dbReference type="EMBL" id="JACWZY010000007">
    <property type="protein sequence ID" value="MBD2701211.1"/>
    <property type="molecule type" value="Genomic_DNA"/>
</dbReference>
<name>A0A926Y2X1_9BACT</name>
<accession>A0A926Y2X1</accession>
<evidence type="ECO:0000313" key="2">
    <source>
        <dbReference type="Proteomes" id="UP000598820"/>
    </source>
</evidence>
<keyword evidence="2" id="KW-1185">Reference proteome</keyword>
<protein>
    <submittedName>
        <fullName evidence="1">Uncharacterized protein</fullName>
    </submittedName>
</protein>
<gene>
    <name evidence="1" type="ORF">IC229_11230</name>
</gene>